<keyword evidence="11 15" id="KW-0407">Ion channel</keyword>
<evidence type="ECO:0000256" key="5">
    <source>
        <dbReference type="ARBA" id="ARBA00022826"/>
    </source>
</evidence>
<keyword evidence="4 13" id="KW-0812">Transmembrane</keyword>
<feature type="transmembrane region" description="Helical" evidence="13">
    <location>
        <begin position="147"/>
        <end position="166"/>
    </location>
</feature>
<feature type="domain" description="Ion transport" evidence="14">
    <location>
        <begin position="35"/>
        <end position="233"/>
    </location>
</feature>
<evidence type="ECO:0000256" key="6">
    <source>
        <dbReference type="ARBA" id="ARBA00022882"/>
    </source>
</evidence>
<evidence type="ECO:0000256" key="7">
    <source>
        <dbReference type="ARBA" id="ARBA00022958"/>
    </source>
</evidence>
<feature type="region of interest" description="Disordered" evidence="12">
    <location>
        <begin position="240"/>
        <end position="261"/>
    </location>
</feature>
<protein>
    <submittedName>
        <fullName evidence="15">Voltage-gated potassium channel</fullName>
    </submittedName>
</protein>
<feature type="transmembrane region" description="Helical" evidence="13">
    <location>
        <begin position="178"/>
        <end position="197"/>
    </location>
</feature>
<evidence type="ECO:0000256" key="9">
    <source>
        <dbReference type="ARBA" id="ARBA00023065"/>
    </source>
</evidence>
<dbReference type="PANTHER" id="PTHR11537:SF254">
    <property type="entry name" value="POTASSIUM VOLTAGE-GATED CHANNEL PROTEIN SHAB"/>
    <property type="match status" value="1"/>
</dbReference>
<keyword evidence="3" id="KW-0633">Potassium transport</keyword>
<sequence>MPPTEDAAVPEAGEGATPTSAPTSGGRHELKSPGYEIFIAALSILSIVNLALAIIVKDAALDAVLNAMNAGLSVILFIDFLVRLRTAPSRSDYFFRNFGWADLLASLPLPQLKMLRLFRLARVYRLLRAYGARNIGRSLLRERAGSALLSLLFIAILVLEFGSLWMLRLESTAVDPNITTASDAMWYVIVTISTVGYGDQYPVTTSGRVLGAIIIVLGVAIFGTLTGYLANLFLSPTTSDDTAGSDTAGSDTVASDTTTSAAADARDRRLAQLTRAGELREAGVLSQAEFEAFKAEILATPAP</sequence>
<evidence type="ECO:0000256" key="11">
    <source>
        <dbReference type="ARBA" id="ARBA00023303"/>
    </source>
</evidence>
<keyword evidence="2" id="KW-0813">Transport</keyword>
<dbReference type="GO" id="GO:0005249">
    <property type="term" value="F:voltage-gated potassium channel activity"/>
    <property type="evidence" value="ECO:0007669"/>
    <property type="project" value="InterPro"/>
</dbReference>
<reference evidence="15 16" key="1">
    <citation type="submission" date="2019-06" db="EMBL/GenBank/DDBJ databases">
        <title>Genome sequencing of plant associated microbes to promote plant fitness in Sorghum bicolor and Oryza sativa.</title>
        <authorList>
            <person name="Coleman-Derr D."/>
        </authorList>
    </citation>
    <scope>NUCLEOTIDE SEQUENCE [LARGE SCALE GENOMIC DNA]</scope>
    <source>
        <strain evidence="15 16">KV-663</strain>
    </source>
</reference>
<keyword evidence="7" id="KW-0630">Potassium</keyword>
<feature type="transmembrane region" description="Helical" evidence="13">
    <location>
        <begin position="63"/>
        <end position="82"/>
    </location>
</feature>
<keyword evidence="9" id="KW-0406">Ion transport</keyword>
<dbReference type="Gene3D" id="1.20.5.110">
    <property type="match status" value="1"/>
</dbReference>
<accession>A0A543HVJ8</accession>
<evidence type="ECO:0000256" key="4">
    <source>
        <dbReference type="ARBA" id="ARBA00022692"/>
    </source>
</evidence>
<name>A0A543HVJ8_9MICO</name>
<feature type="transmembrane region" description="Helical" evidence="13">
    <location>
        <begin position="94"/>
        <end position="112"/>
    </location>
</feature>
<dbReference type="AlphaFoldDB" id="A0A543HVJ8"/>
<evidence type="ECO:0000256" key="1">
    <source>
        <dbReference type="ARBA" id="ARBA00004141"/>
    </source>
</evidence>
<dbReference type="Gene3D" id="1.20.120.350">
    <property type="entry name" value="Voltage-gated potassium channels. Chain C"/>
    <property type="match status" value="1"/>
</dbReference>
<evidence type="ECO:0000256" key="8">
    <source>
        <dbReference type="ARBA" id="ARBA00022989"/>
    </source>
</evidence>
<keyword evidence="10 13" id="KW-0472">Membrane</keyword>
<feature type="transmembrane region" description="Helical" evidence="13">
    <location>
        <begin position="37"/>
        <end position="56"/>
    </location>
</feature>
<dbReference type="PANTHER" id="PTHR11537">
    <property type="entry name" value="VOLTAGE-GATED POTASSIUM CHANNEL"/>
    <property type="match status" value="1"/>
</dbReference>
<organism evidence="15 16">
    <name type="scientific">Humibacillus xanthopallidus</name>
    <dbReference type="NCBI Taxonomy" id="412689"/>
    <lineage>
        <taxon>Bacteria</taxon>
        <taxon>Bacillati</taxon>
        <taxon>Actinomycetota</taxon>
        <taxon>Actinomycetes</taxon>
        <taxon>Micrococcales</taxon>
        <taxon>Intrasporangiaceae</taxon>
        <taxon>Humibacillus</taxon>
    </lineage>
</organism>
<comment type="subcellular location">
    <subcellularLocation>
        <location evidence="1">Membrane</location>
        <topology evidence="1">Multi-pass membrane protein</topology>
    </subcellularLocation>
</comment>
<dbReference type="OrthoDB" id="9799090at2"/>
<dbReference type="InterPro" id="IPR028325">
    <property type="entry name" value="VG_K_chnl"/>
</dbReference>
<feature type="transmembrane region" description="Helical" evidence="13">
    <location>
        <begin position="209"/>
        <end position="230"/>
    </location>
</feature>
<comment type="caution">
    <text evidence="15">The sequence shown here is derived from an EMBL/GenBank/DDBJ whole genome shotgun (WGS) entry which is preliminary data.</text>
</comment>
<dbReference type="RefSeq" id="WP_141844479.1">
    <property type="nucleotide sequence ID" value="NZ_VFPM01000002.1"/>
</dbReference>
<dbReference type="GO" id="GO:0001508">
    <property type="term" value="P:action potential"/>
    <property type="evidence" value="ECO:0007669"/>
    <property type="project" value="TreeGrafter"/>
</dbReference>
<dbReference type="InterPro" id="IPR027359">
    <property type="entry name" value="Volt_channel_dom_sf"/>
</dbReference>
<dbReference type="Gene3D" id="1.10.287.70">
    <property type="match status" value="1"/>
</dbReference>
<proteinExistence type="predicted"/>
<evidence type="ECO:0000256" key="13">
    <source>
        <dbReference type="SAM" id="Phobius"/>
    </source>
</evidence>
<evidence type="ECO:0000256" key="2">
    <source>
        <dbReference type="ARBA" id="ARBA00022448"/>
    </source>
</evidence>
<dbReference type="PRINTS" id="PR00169">
    <property type="entry name" value="KCHANNEL"/>
</dbReference>
<dbReference type="InterPro" id="IPR005821">
    <property type="entry name" value="Ion_trans_dom"/>
</dbReference>
<feature type="region of interest" description="Disordered" evidence="12">
    <location>
        <begin position="1"/>
        <end position="28"/>
    </location>
</feature>
<keyword evidence="6" id="KW-0851">Voltage-gated channel</keyword>
<evidence type="ECO:0000256" key="3">
    <source>
        <dbReference type="ARBA" id="ARBA00022538"/>
    </source>
</evidence>
<dbReference type="Pfam" id="PF00520">
    <property type="entry name" value="Ion_trans"/>
    <property type="match status" value="1"/>
</dbReference>
<dbReference type="SUPFAM" id="SSF81324">
    <property type="entry name" value="Voltage-gated potassium channels"/>
    <property type="match status" value="1"/>
</dbReference>
<keyword evidence="5" id="KW-0631">Potassium channel</keyword>
<evidence type="ECO:0000259" key="14">
    <source>
        <dbReference type="Pfam" id="PF00520"/>
    </source>
</evidence>
<dbReference type="GO" id="GO:0008076">
    <property type="term" value="C:voltage-gated potassium channel complex"/>
    <property type="evidence" value="ECO:0007669"/>
    <property type="project" value="InterPro"/>
</dbReference>
<keyword evidence="16" id="KW-1185">Reference proteome</keyword>
<evidence type="ECO:0000256" key="10">
    <source>
        <dbReference type="ARBA" id="ARBA00023136"/>
    </source>
</evidence>
<evidence type="ECO:0000313" key="15">
    <source>
        <dbReference type="EMBL" id="TQM62381.1"/>
    </source>
</evidence>
<dbReference type="EMBL" id="VFPM01000002">
    <property type="protein sequence ID" value="TQM62381.1"/>
    <property type="molecule type" value="Genomic_DNA"/>
</dbReference>
<dbReference type="Proteomes" id="UP000316747">
    <property type="component" value="Unassembled WGS sequence"/>
</dbReference>
<evidence type="ECO:0000256" key="12">
    <source>
        <dbReference type="SAM" id="MobiDB-lite"/>
    </source>
</evidence>
<gene>
    <name evidence="15" type="ORF">FBY41_2413</name>
</gene>
<evidence type="ECO:0000313" key="16">
    <source>
        <dbReference type="Proteomes" id="UP000316747"/>
    </source>
</evidence>
<keyword evidence="8 13" id="KW-1133">Transmembrane helix</keyword>